<evidence type="ECO:0000313" key="2">
    <source>
        <dbReference type="Proteomes" id="UP001054945"/>
    </source>
</evidence>
<keyword evidence="2" id="KW-1185">Reference proteome</keyword>
<organism evidence="1 2">
    <name type="scientific">Caerostris extrusa</name>
    <name type="common">Bark spider</name>
    <name type="synonym">Caerostris bankana</name>
    <dbReference type="NCBI Taxonomy" id="172846"/>
    <lineage>
        <taxon>Eukaryota</taxon>
        <taxon>Metazoa</taxon>
        <taxon>Ecdysozoa</taxon>
        <taxon>Arthropoda</taxon>
        <taxon>Chelicerata</taxon>
        <taxon>Arachnida</taxon>
        <taxon>Araneae</taxon>
        <taxon>Araneomorphae</taxon>
        <taxon>Entelegynae</taxon>
        <taxon>Araneoidea</taxon>
        <taxon>Araneidae</taxon>
        <taxon>Caerostris</taxon>
    </lineage>
</organism>
<evidence type="ECO:0000313" key="1">
    <source>
        <dbReference type="EMBL" id="GIY96298.1"/>
    </source>
</evidence>
<protein>
    <submittedName>
        <fullName evidence="1">Uncharacterized protein</fullName>
    </submittedName>
</protein>
<dbReference type="EMBL" id="BPLR01000645">
    <property type="protein sequence ID" value="GIY96298.1"/>
    <property type="molecule type" value="Genomic_DNA"/>
</dbReference>
<comment type="caution">
    <text evidence="1">The sequence shown here is derived from an EMBL/GenBank/DDBJ whole genome shotgun (WGS) entry which is preliminary data.</text>
</comment>
<gene>
    <name evidence="1" type="ORF">CEXT_49281</name>
</gene>
<dbReference type="Proteomes" id="UP001054945">
    <property type="component" value="Unassembled WGS sequence"/>
</dbReference>
<sequence>MGIIIGAEIDLRNVYVTHGDVPLARDIHVRRRYTPTPMGIHQFHKHTGNVNRLPEIQVQDTPYGRSVLTYKKAQHTTKTSYHSTG</sequence>
<reference evidence="1 2" key="1">
    <citation type="submission" date="2021-06" db="EMBL/GenBank/DDBJ databases">
        <title>Caerostris extrusa draft genome.</title>
        <authorList>
            <person name="Kono N."/>
            <person name="Arakawa K."/>
        </authorList>
    </citation>
    <scope>NUCLEOTIDE SEQUENCE [LARGE SCALE GENOMIC DNA]</scope>
</reference>
<dbReference type="AlphaFoldDB" id="A0AAV4XNT5"/>
<proteinExistence type="predicted"/>
<name>A0AAV4XNT5_CAEEX</name>
<accession>A0AAV4XNT5</accession>